<reference evidence="1" key="1">
    <citation type="submission" date="2020-04" db="EMBL/GenBank/DDBJ databases">
        <authorList>
            <person name="Chiriac C."/>
            <person name="Salcher M."/>
            <person name="Ghai R."/>
            <person name="Kavagutti S V."/>
        </authorList>
    </citation>
    <scope>NUCLEOTIDE SEQUENCE</scope>
</reference>
<name>A0A6J5L692_9CAUD</name>
<protein>
    <submittedName>
        <fullName evidence="1">Uncharacterized protein</fullName>
    </submittedName>
</protein>
<sequence length="79" mass="8760">MNKRIQQLVGQAGFHPNLNWDHTDWHAAGHSNLFEKFAVLIVRECADIARNTDLEDVEGGDGAVLHAAGLQIEQHFGVE</sequence>
<gene>
    <name evidence="1" type="ORF">UFOVP116_170</name>
</gene>
<proteinExistence type="predicted"/>
<evidence type="ECO:0000313" key="1">
    <source>
        <dbReference type="EMBL" id="CAB4129901.1"/>
    </source>
</evidence>
<dbReference type="EMBL" id="LR796237">
    <property type="protein sequence ID" value="CAB4129901.1"/>
    <property type="molecule type" value="Genomic_DNA"/>
</dbReference>
<organism evidence="1">
    <name type="scientific">uncultured Caudovirales phage</name>
    <dbReference type="NCBI Taxonomy" id="2100421"/>
    <lineage>
        <taxon>Viruses</taxon>
        <taxon>Duplodnaviria</taxon>
        <taxon>Heunggongvirae</taxon>
        <taxon>Uroviricota</taxon>
        <taxon>Caudoviricetes</taxon>
        <taxon>Peduoviridae</taxon>
        <taxon>Maltschvirus</taxon>
        <taxon>Maltschvirus maltsch</taxon>
    </lineage>
</organism>
<accession>A0A6J5L692</accession>